<dbReference type="Pfam" id="PF08646">
    <property type="entry name" value="Rep_fac-A_C"/>
    <property type="match status" value="1"/>
</dbReference>
<dbReference type="GO" id="GO:0008270">
    <property type="term" value="F:zinc ion binding"/>
    <property type="evidence" value="ECO:0007669"/>
    <property type="project" value="UniProtKB-KW"/>
</dbReference>
<comment type="similarity">
    <text evidence="1">Belongs to the replication factor A protein 1 family.</text>
</comment>
<dbReference type="PANTHER" id="PTHR47165:SF4">
    <property type="entry name" value="OS03G0429900 PROTEIN"/>
    <property type="match status" value="1"/>
</dbReference>
<dbReference type="AlphaFoldDB" id="A0A8S9JZT4"/>
<protein>
    <recommendedName>
        <fullName evidence="9">DUF223 domain-containing protein</fullName>
    </recommendedName>
</protein>
<keyword evidence="4" id="KW-0862">Zinc</keyword>
<feature type="domain" description="Replication protein A 70 kDa DNA-binding subunit B/D first OB fold" evidence="6">
    <location>
        <begin position="5"/>
        <end position="104"/>
    </location>
</feature>
<comment type="caution">
    <text evidence="8">The sequence shown here is derived from an EMBL/GenBank/DDBJ whole genome shotgun (WGS) entry which is preliminary data.</text>
</comment>
<evidence type="ECO:0000313" key="8">
    <source>
        <dbReference type="EMBL" id="KAF2586686.1"/>
    </source>
</evidence>
<evidence type="ECO:0000256" key="3">
    <source>
        <dbReference type="ARBA" id="ARBA00022771"/>
    </source>
</evidence>
<evidence type="ECO:0000256" key="2">
    <source>
        <dbReference type="ARBA" id="ARBA00022723"/>
    </source>
</evidence>
<keyword evidence="3" id="KW-0863">Zinc-finger</keyword>
<evidence type="ECO:0000259" key="7">
    <source>
        <dbReference type="Pfam" id="PF08646"/>
    </source>
</evidence>
<name>A0A8S9JZT4_BRACR</name>
<dbReference type="GO" id="GO:0003677">
    <property type="term" value="F:DNA binding"/>
    <property type="evidence" value="ECO:0007669"/>
    <property type="project" value="UniProtKB-KW"/>
</dbReference>
<dbReference type="PANTHER" id="PTHR47165">
    <property type="entry name" value="OS03G0429900 PROTEIN"/>
    <property type="match status" value="1"/>
</dbReference>
<feature type="domain" description="Replication factor A C-terminal" evidence="7">
    <location>
        <begin position="284"/>
        <end position="381"/>
    </location>
</feature>
<dbReference type="CDD" id="cd04480">
    <property type="entry name" value="RPA1_DBD_A_like"/>
    <property type="match status" value="1"/>
</dbReference>
<evidence type="ECO:0000256" key="1">
    <source>
        <dbReference type="ARBA" id="ARBA00005690"/>
    </source>
</evidence>
<dbReference type="InterPro" id="IPR003871">
    <property type="entry name" value="RFA1B/D_OB_1st"/>
</dbReference>
<dbReference type="Gene3D" id="2.40.50.140">
    <property type="entry name" value="Nucleic acid-binding proteins"/>
    <property type="match status" value="3"/>
</dbReference>
<keyword evidence="2" id="KW-0479">Metal-binding</keyword>
<evidence type="ECO:0000256" key="4">
    <source>
        <dbReference type="ARBA" id="ARBA00022833"/>
    </source>
</evidence>
<proteinExistence type="inferred from homology"/>
<evidence type="ECO:0008006" key="9">
    <source>
        <dbReference type="Google" id="ProtNLM"/>
    </source>
</evidence>
<dbReference type="CDD" id="cd04481">
    <property type="entry name" value="RPA1_DBD_B_like"/>
    <property type="match status" value="1"/>
</dbReference>
<organism evidence="8">
    <name type="scientific">Brassica cretica</name>
    <name type="common">Mustard</name>
    <dbReference type="NCBI Taxonomy" id="69181"/>
    <lineage>
        <taxon>Eukaryota</taxon>
        <taxon>Viridiplantae</taxon>
        <taxon>Streptophyta</taxon>
        <taxon>Embryophyta</taxon>
        <taxon>Tracheophyta</taxon>
        <taxon>Spermatophyta</taxon>
        <taxon>Magnoliopsida</taxon>
        <taxon>eudicotyledons</taxon>
        <taxon>Gunneridae</taxon>
        <taxon>Pentapetalae</taxon>
        <taxon>rosids</taxon>
        <taxon>malvids</taxon>
        <taxon>Brassicales</taxon>
        <taxon>Brassicaceae</taxon>
        <taxon>Brassiceae</taxon>
        <taxon>Brassica</taxon>
    </lineage>
</organism>
<evidence type="ECO:0000256" key="5">
    <source>
        <dbReference type="ARBA" id="ARBA00023125"/>
    </source>
</evidence>
<sequence length="494" mass="55477">MSTMNNISELKPFKSMWKVKVKIIRLWKQYSAAGGETIEMVFVDSRGDKIHGTVKKDEVGQFAHVLQQGQTKLLINFTVTHSSGSYRTTKHPYKVVFLPTTRVRICEALPYNMTGLEPVNYRAVLNGKLDPDFLVDVVGQVVEVSHIEVVSVNGKDTQKISVELRDTEDERLPLVLWGKFAEDISDAVQLHSENTVICVLRFGKIKIWKDEHSVSNAYNVSDVSVNPENMAEVQAFIRLLPKDDLKLSIVDSKPLALANAVSEKDDFFVHTPRKTIAEVEKCIVMATIAGIDSDMGWYYLSCKVCAKKVITVPNDNYDDGHEHDVLACNYYCPKCKTNSPKLLPRYKLHLVVLDNTNDCKFLLFDNLALQLLHQPCIELTGPITDEIEKENFVYKHDTFKVLKIITNLGMINEFEAAQSPTGSENMLSGTFSTQSDAPEWSLMIQGGSSGSTDLTPAKRTRTPIINLEEAFDQNSVTKMACTIKVKKEKFEKSG</sequence>
<gene>
    <name evidence="8" type="ORF">F2Q70_00036118</name>
</gene>
<dbReference type="CDD" id="cd04476">
    <property type="entry name" value="RPA1_DBD_C"/>
    <property type="match status" value="1"/>
</dbReference>
<dbReference type="EMBL" id="QGKY02000246">
    <property type="protein sequence ID" value="KAF2586686.1"/>
    <property type="molecule type" value="Genomic_DNA"/>
</dbReference>
<keyword evidence="5" id="KW-0238">DNA-binding</keyword>
<dbReference type="InterPro" id="IPR047192">
    <property type="entry name" value="Euk_RPA1_DBD_C"/>
</dbReference>
<dbReference type="SUPFAM" id="SSF50249">
    <property type="entry name" value="Nucleic acid-binding proteins"/>
    <property type="match status" value="3"/>
</dbReference>
<dbReference type="Pfam" id="PF02721">
    <property type="entry name" value="DUF223"/>
    <property type="match status" value="1"/>
</dbReference>
<accession>A0A8S9JZT4</accession>
<reference evidence="8" key="1">
    <citation type="submission" date="2019-12" db="EMBL/GenBank/DDBJ databases">
        <title>Genome sequencing and annotation of Brassica cretica.</title>
        <authorList>
            <person name="Studholme D.J."/>
            <person name="Sarris P.F."/>
        </authorList>
    </citation>
    <scope>NUCLEOTIDE SEQUENCE</scope>
    <source>
        <strain evidence="8">PFS-102/07</strain>
        <tissue evidence="8">Leaf</tissue>
    </source>
</reference>
<evidence type="ECO:0000259" key="6">
    <source>
        <dbReference type="Pfam" id="PF02721"/>
    </source>
</evidence>
<dbReference type="InterPro" id="IPR012340">
    <property type="entry name" value="NA-bd_OB-fold"/>
</dbReference>
<dbReference type="InterPro" id="IPR013955">
    <property type="entry name" value="Rep_factor-A_C"/>
</dbReference>